<name>A0A9W4XL60_9PLEO</name>
<dbReference type="EMBL" id="CAOQHR010000006">
    <property type="protein sequence ID" value="CAI6336019.1"/>
    <property type="molecule type" value="Genomic_DNA"/>
</dbReference>
<gene>
    <name evidence="1" type="ORF">PDIGIT_LOCUS9108</name>
</gene>
<dbReference type="OrthoDB" id="2099276at2759"/>
<comment type="caution">
    <text evidence="1">The sequence shown here is derived from an EMBL/GenBank/DDBJ whole genome shotgun (WGS) entry which is preliminary data.</text>
</comment>
<dbReference type="AlphaFoldDB" id="A0A9W4XL60"/>
<evidence type="ECO:0000313" key="2">
    <source>
        <dbReference type="Proteomes" id="UP001152607"/>
    </source>
</evidence>
<dbReference type="Proteomes" id="UP001152607">
    <property type="component" value="Unassembled WGS sequence"/>
</dbReference>
<organism evidence="1 2">
    <name type="scientific">Periconia digitata</name>
    <dbReference type="NCBI Taxonomy" id="1303443"/>
    <lineage>
        <taxon>Eukaryota</taxon>
        <taxon>Fungi</taxon>
        <taxon>Dikarya</taxon>
        <taxon>Ascomycota</taxon>
        <taxon>Pezizomycotina</taxon>
        <taxon>Dothideomycetes</taxon>
        <taxon>Pleosporomycetidae</taxon>
        <taxon>Pleosporales</taxon>
        <taxon>Massarineae</taxon>
        <taxon>Periconiaceae</taxon>
        <taxon>Periconia</taxon>
    </lineage>
</organism>
<protein>
    <recommendedName>
        <fullName evidence="3">Fork-head domain-containing protein</fullName>
    </recommendedName>
</protein>
<reference evidence="1" key="1">
    <citation type="submission" date="2023-01" db="EMBL/GenBank/DDBJ databases">
        <authorList>
            <person name="Van Ghelder C."/>
            <person name="Rancurel C."/>
        </authorList>
    </citation>
    <scope>NUCLEOTIDE SEQUENCE</scope>
    <source>
        <strain evidence="1">CNCM I-4278</strain>
    </source>
</reference>
<proteinExistence type="predicted"/>
<evidence type="ECO:0000313" key="1">
    <source>
        <dbReference type="EMBL" id="CAI6336019.1"/>
    </source>
</evidence>
<accession>A0A9W4XL60</accession>
<evidence type="ECO:0008006" key="3">
    <source>
        <dbReference type="Google" id="ProtNLM"/>
    </source>
</evidence>
<keyword evidence="2" id="KW-1185">Reference proteome</keyword>
<sequence length="473" mass="54832">MSSLEHTRGNLLNHEPAAEIVTEDQGHCIVYPSRDIKLKDMFPGLWYNQPPDYDPPFIAKLVDPRSPLHDDFISLISHEDVEPRFTILEVIALALLARRDRTSSARDIARWVFENIPFWRKNCLRDVCGYHTHQYDRFCVKEGSHGVRLTWNGFFEFFCERSLQDLPLCGIIPLELRCKHNSEPSDLLAAQIPAGPYSLAQDGYYLEFGQENKMFAFKRFEGYPTTSRLDKDLPEEVLLMILRSLLRFPRDHRPENMDVSRLGTSAARSLPIWLRMQRPDRITSILRTSKKMYGLGTMVLYEENVFRIRGQAEARLFTETIGSHAKRIQSVRIDWDGRVMAEFVPLLIALGQSSILSSLTMTFPRRFDMDAVLSVLEDFQGLKEVYLPGDEKSQNHVDAIITPWVSLEQDLKSTRKTRETTVGEQGHLYEREQMLRERIAGLKGKAWGHNGPRLGSQERYKLEMRFEEKAMFF</sequence>